<evidence type="ECO:0000313" key="8">
    <source>
        <dbReference type="Proteomes" id="UP000494245"/>
    </source>
</evidence>
<dbReference type="GO" id="GO:0006865">
    <property type="term" value="P:amino acid transport"/>
    <property type="evidence" value="ECO:0007669"/>
    <property type="project" value="UniProtKB-KW"/>
</dbReference>
<dbReference type="Pfam" id="PF13458">
    <property type="entry name" value="Peripla_BP_6"/>
    <property type="match status" value="1"/>
</dbReference>
<dbReference type="PRINTS" id="PR00337">
    <property type="entry name" value="LEUILEVALBP"/>
</dbReference>
<dbReference type="InterPro" id="IPR028082">
    <property type="entry name" value="Peripla_BP_I"/>
</dbReference>
<dbReference type="Proteomes" id="UP000494245">
    <property type="component" value="Unassembled WGS sequence"/>
</dbReference>
<keyword evidence="3 5" id="KW-0732">Signal</keyword>
<keyword evidence="2" id="KW-0813">Transport</keyword>
<comment type="similarity">
    <text evidence="1">Belongs to the leucine-binding protein family.</text>
</comment>
<feature type="domain" description="Leucine-binding protein" evidence="6">
    <location>
        <begin position="24"/>
        <end position="359"/>
    </location>
</feature>
<comment type="caution">
    <text evidence="7">The sequence shown here is derived from an EMBL/GenBank/DDBJ whole genome shotgun (WGS) entry which is preliminary data.</text>
</comment>
<keyword evidence="8" id="KW-1185">Reference proteome</keyword>
<dbReference type="AlphaFoldDB" id="A0A6V8LWJ8"/>
<feature type="signal peptide" evidence="5">
    <location>
        <begin position="1"/>
        <end position="22"/>
    </location>
</feature>
<reference evidence="7 8" key="1">
    <citation type="submission" date="2020-04" db="EMBL/GenBank/DDBJ databases">
        <authorList>
            <consortium name="Desulfovibrio sp. FSS-1 genome sequencing consortium"/>
            <person name="Shimoshige H."/>
            <person name="Kobayashi H."/>
            <person name="Maekawa T."/>
        </authorList>
    </citation>
    <scope>NUCLEOTIDE SEQUENCE [LARGE SCALE GENOMIC DNA]</scope>
    <source>
        <strain evidence="7 8">SIID29052-01</strain>
    </source>
</reference>
<dbReference type="CDD" id="cd06342">
    <property type="entry name" value="PBP1_ABC_LIVBP-like"/>
    <property type="match status" value="1"/>
</dbReference>
<dbReference type="Gene3D" id="3.40.50.2300">
    <property type="match status" value="2"/>
</dbReference>
<evidence type="ECO:0000313" key="7">
    <source>
        <dbReference type="EMBL" id="GFK92645.1"/>
    </source>
</evidence>
<sequence length="375" mass="40566">MAKRFTWLLALAFTLCAGAAWAAPLKIGVLAPISGSSAADGNDIVKGVKTAVEVFKAEGGMPGFDAIEVEVQDSACDPRQAVAGANKLANSKVAGVIGAYCSSATLPASDVLNEEKITMITPASTNPKVTQRGYKYMFRMCGLDIHQSDAAAKFMKDQLKAKSVFIVDDKTTYSQHLAEYVAEEAKKLGITVAAHEHVNEGDMDYSAILTKVKAANPDVFYMSLQNNSAGIRMIKQFRQLGLKCAVLSQDAVYHPNFIKEAPEQAQGVFFTFGYADKNSPVYKKFLEKYTAMHGEPGAYSAYAFDSAYALLTAIKAAKSTKADAIRAELMKLNLPGASKVIKFQDNGDSGSNYVVFKVEGDKFKEYWNPATGKLF</sequence>
<evidence type="ECO:0000256" key="3">
    <source>
        <dbReference type="ARBA" id="ARBA00022729"/>
    </source>
</evidence>
<keyword evidence="4" id="KW-0029">Amino-acid transport</keyword>
<feature type="chain" id="PRO_5029000262" evidence="5">
    <location>
        <begin position="23"/>
        <end position="375"/>
    </location>
</feature>
<evidence type="ECO:0000259" key="6">
    <source>
        <dbReference type="Pfam" id="PF13458"/>
    </source>
</evidence>
<dbReference type="InterPro" id="IPR000709">
    <property type="entry name" value="Leu_Ile_Val-bd"/>
</dbReference>
<protein>
    <submittedName>
        <fullName evidence="7">Leucine-specific-binding protein</fullName>
    </submittedName>
</protein>
<evidence type="ECO:0000256" key="5">
    <source>
        <dbReference type="SAM" id="SignalP"/>
    </source>
</evidence>
<evidence type="ECO:0000256" key="2">
    <source>
        <dbReference type="ARBA" id="ARBA00022448"/>
    </source>
</evidence>
<name>A0A6V8LWJ8_9BACT</name>
<gene>
    <name evidence="7" type="primary">livK_1</name>
    <name evidence="7" type="ORF">NNJEOMEG_00470</name>
</gene>
<dbReference type="InterPro" id="IPR028081">
    <property type="entry name" value="Leu-bd"/>
</dbReference>
<organism evidence="7 8">
    <name type="scientific">Fundidesulfovibrio magnetotacticus</name>
    <dbReference type="NCBI Taxonomy" id="2730080"/>
    <lineage>
        <taxon>Bacteria</taxon>
        <taxon>Pseudomonadati</taxon>
        <taxon>Thermodesulfobacteriota</taxon>
        <taxon>Desulfovibrionia</taxon>
        <taxon>Desulfovibrionales</taxon>
        <taxon>Desulfovibrionaceae</taxon>
        <taxon>Fundidesulfovibrio</taxon>
    </lineage>
</organism>
<evidence type="ECO:0000256" key="4">
    <source>
        <dbReference type="ARBA" id="ARBA00022970"/>
    </source>
</evidence>
<accession>A0A6V8LWJ8</accession>
<dbReference type="PANTHER" id="PTHR47151:SF2">
    <property type="entry name" value="AMINO ACID BINDING PROTEIN"/>
    <property type="match status" value="1"/>
</dbReference>
<dbReference type="PANTHER" id="PTHR47151">
    <property type="entry name" value="LEU/ILE/VAL-BINDING ABC TRANSPORTER SUBUNIT"/>
    <property type="match status" value="1"/>
</dbReference>
<reference evidence="7 8" key="2">
    <citation type="submission" date="2020-05" db="EMBL/GenBank/DDBJ databases">
        <title>Draft genome sequence of Desulfovibrio sp. strainFSS-1.</title>
        <authorList>
            <person name="Shimoshige H."/>
            <person name="Kobayashi H."/>
            <person name="Maekawa T."/>
        </authorList>
    </citation>
    <scope>NUCLEOTIDE SEQUENCE [LARGE SCALE GENOMIC DNA]</scope>
    <source>
        <strain evidence="7 8">SIID29052-01</strain>
    </source>
</reference>
<evidence type="ECO:0000256" key="1">
    <source>
        <dbReference type="ARBA" id="ARBA00010062"/>
    </source>
</evidence>
<dbReference type="EMBL" id="BLTE01000001">
    <property type="protein sequence ID" value="GFK92645.1"/>
    <property type="molecule type" value="Genomic_DNA"/>
</dbReference>
<dbReference type="RefSeq" id="WP_173080890.1">
    <property type="nucleotide sequence ID" value="NZ_BLTE01000001.1"/>
</dbReference>
<dbReference type="SUPFAM" id="SSF53822">
    <property type="entry name" value="Periplasmic binding protein-like I"/>
    <property type="match status" value="1"/>
</dbReference>
<proteinExistence type="inferred from homology"/>